<dbReference type="Ensembl" id="ENSHBUT00000024474.1">
    <property type="protein sequence ID" value="ENSHBUP00000031978.1"/>
    <property type="gene ID" value="ENSHBUG00000018046.1"/>
</dbReference>
<dbReference type="Gene3D" id="3.90.190.10">
    <property type="entry name" value="Protein tyrosine phosphatase superfamily"/>
    <property type="match status" value="1"/>
</dbReference>
<dbReference type="InterPro" id="IPR000242">
    <property type="entry name" value="PTP_cat"/>
</dbReference>
<feature type="region of interest" description="Disordered" evidence="8">
    <location>
        <begin position="325"/>
        <end position="352"/>
    </location>
</feature>
<evidence type="ECO:0000259" key="12">
    <source>
        <dbReference type="PROSITE" id="PS50106"/>
    </source>
</evidence>
<dbReference type="InterPro" id="IPR018980">
    <property type="entry name" value="FERM_PH-like_C"/>
</dbReference>
<keyword evidence="4" id="KW-0963">Cytoplasm</keyword>
<keyword evidence="14" id="KW-1185">Reference proteome</keyword>
<feature type="domain" description="Tyrosine-protein phosphatase" evidence="9">
    <location>
        <begin position="606"/>
        <end position="846"/>
    </location>
</feature>
<dbReference type="Pfam" id="PF09379">
    <property type="entry name" value="FERM_N"/>
    <property type="match status" value="1"/>
</dbReference>
<dbReference type="PRINTS" id="PR00700">
    <property type="entry name" value="PRTYPHPHTASE"/>
</dbReference>
<dbReference type="InterPro" id="IPR000299">
    <property type="entry name" value="FERM_domain"/>
</dbReference>
<dbReference type="EC" id="3.1.3.48" evidence="3"/>
<organism evidence="13 14">
    <name type="scientific">Haplochromis burtoni</name>
    <name type="common">Burton's mouthbrooder</name>
    <name type="synonym">Chromis burtoni</name>
    <dbReference type="NCBI Taxonomy" id="8153"/>
    <lineage>
        <taxon>Eukaryota</taxon>
        <taxon>Metazoa</taxon>
        <taxon>Chordata</taxon>
        <taxon>Craniata</taxon>
        <taxon>Vertebrata</taxon>
        <taxon>Euteleostomi</taxon>
        <taxon>Actinopterygii</taxon>
        <taxon>Neopterygii</taxon>
        <taxon>Teleostei</taxon>
        <taxon>Neoteleostei</taxon>
        <taxon>Acanthomorphata</taxon>
        <taxon>Ovalentaria</taxon>
        <taxon>Cichlomorphae</taxon>
        <taxon>Cichliformes</taxon>
        <taxon>Cichlidae</taxon>
        <taxon>African cichlids</taxon>
        <taxon>Pseudocrenilabrinae</taxon>
        <taxon>Haplochromini</taxon>
        <taxon>Haplochromis</taxon>
    </lineage>
</organism>
<protein>
    <recommendedName>
        <fullName evidence="3">protein-tyrosine-phosphatase</fullName>
        <ecNumber evidence="3">3.1.3.48</ecNumber>
    </recommendedName>
</protein>
<dbReference type="SMART" id="SM00404">
    <property type="entry name" value="PTPc_motif"/>
    <property type="match status" value="1"/>
</dbReference>
<dbReference type="OMA" id="QAFKVNX"/>
<evidence type="ECO:0000256" key="2">
    <source>
        <dbReference type="ARBA" id="ARBA00009649"/>
    </source>
</evidence>
<dbReference type="InterPro" id="IPR019749">
    <property type="entry name" value="Band_41_domain"/>
</dbReference>
<evidence type="ECO:0000256" key="3">
    <source>
        <dbReference type="ARBA" id="ARBA00013064"/>
    </source>
</evidence>
<dbReference type="InterPro" id="IPR014352">
    <property type="entry name" value="FERM/acyl-CoA-bd_prot_sf"/>
</dbReference>
<dbReference type="InterPro" id="IPR019747">
    <property type="entry name" value="FERM_CS"/>
</dbReference>
<dbReference type="GO" id="GO:0009898">
    <property type="term" value="C:cytoplasmic side of plasma membrane"/>
    <property type="evidence" value="ECO:0007669"/>
    <property type="project" value="TreeGrafter"/>
</dbReference>
<dbReference type="Gene3D" id="2.30.42.10">
    <property type="match status" value="1"/>
</dbReference>
<evidence type="ECO:0000256" key="8">
    <source>
        <dbReference type="SAM" id="MobiDB-lite"/>
    </source>
</evidence>
<dbReference type="PROSITE" id="PS50055">
    <property type="entry name" value="TYR_PHOSPHATASE_PTP"/>
    <property type="match status" value="1"/>
</dbReference>
<dbReference type="Gene3D" id="1.20.80.10">
    <property type="match status" value="1"/>
</dbReference>
<evidence type="ECO:0000256" key="4">
    <source>
        <dbReference type="ARBA" id="ARBA00022490"/>
    </source>
</evidence>
<dbReference type="InterPro" id="IPR016130">
    <property type="entry name" value="Tyr_Pase_AS"/>
</dbReference>
<dbReference type="SMART" id="SM00194">
    <property type="entry name" value="PTPc"/>
    <property type="match status" value="1"/>
</dbReference>
<dbReference type="PANTHER" id="PTHR45706:SF7">
    <property type="entry name" value="TYROSINE-PROTEIN PHOSPHATASE NON-RECEPTOR TYPE 4"/>
    <property type="match status" value="1"/>
</dbReference>
<evidence type="ECO:0000256" key="1">
    <source>
        <dbReference type="ARBA" id="ARBA00004245"/>
    </source>
</evidence>
<reference evidence="13" key="2">
    <citation type="submission" date="2025-09" db="UniProtKB">
        <authorList>
            <consortium name="Ensembl"/>
        </authorList>
    </citation>
    <scope>IDENTIFICATION</scope>
</reference>
<dbReference type="SMART" id="SM00295">
    <property type="entry name" value="B41"/>
    <property type="match status" value="1"/>
</dbReference>
<dbReference type="PROSITE" id="PS50056">
    <property type="entry name" value="TYR_PHOSPHATASE_2"/>
    <property type="match status" value="1"/>
</dbReference>
<evidence type="ECO:0000313" key="14">
    <source>
        <dbReference type="Proteomes" id="UP000264840"/>
    </source>
</evidence>
<feature type="compositionally biased region" description="Polar residues" evidence="8">
    <location>
        <begin position="383"/>
        <end position="404"/>
    </location>
</feature>
<dbReference type="GeneTree" id="ENSGT00940000157211"/>
<feature type="domain" description="PDZ" evidence="12">
    <location>
        <begin position="468"/>
        <end position="540"/>
    </location>
</feature>
<dbReference type="Pfam" id="PF00102">
    <property type="entry name" value="Y_phosphatase"/>
    <property type="match status" value="1"/>
</dbReference>
<dbReference type="PROSITE" id="PS00383">
    <property type="entry name" value="TYR_PHOSPHATASE_1"/>
    <property type="match status" value="1"/>
</dbReference>
<feature type="region of interest" description="Disordered" evidence="8">
    <location>
        <begin position="383"/>
        <end position="421"/>
    </location>
</feature>
<evidence type="ECO:0000259" key="9">
    <source>
        <dbReference type="PROSITE" id="PS50055"/>
    </source>
</evidence>
<dbReference type="FunFam" id="2.30.42.10:FF:000045">
    <property type="entry name" value="Tyrosine-protein phosphatase non-receptor type"/>
    <property type="match status" value="1"/>
</dbReference>
<dbReference type="SUPFAM" id="SSF50729">
    <property type="entry name" value="PH domain-like"/>
    <property type="match status" value="1"/>
</dbReference>
<feature type="domain" description="FERM" evidence="11">
    <location>
        <begin position="1"/>
        <end position="259"/>
    </location>
</feature>
<dbReference type="GO" id="GO:0005737">
    <property type="term" value="C:cytoplasm"/>
    <property type="evidence" value="ECO:0007669"/>
    <property type="project" value="TreeGrafter"/>
</dbReference>
<dbReference type="SMART" id="SM01195">
    <property type="entry name" value="FA"/>
    <property type="match status" value="1"/>
</dbReference>
<keyword evidence="5" id="KW-0378">Hydrolase</keyword>
<dbReference type="Proteomes" id="UP000264840">
    <property type="component" value="Unplaced"/>
</dbReference>
<dbReference type="InterPro" id="IPR000387">
    <property type="entry name" value="Tyr_Pase_dom"/>
</dbReference>
<dbReference type="InterPro" id="IPR001478">
    <property type="entry name" value="PDZ"/>
</dbReference>
<dbReference type="InterPro" id="IPR018979">
    <property type="entry name" value="FERM_N"/>
</dbReference>
<dbReference type="PROSITE" id="PS50106">
    <property type="entry name" value="PDZ"/>
    <property type="match status" value="1"/>
</dbReference>
<reference evidence="13" key="1">
    <citation type="submission" date="2025-08" db="UniProtKB">
        <authorList>
            <consortium name="Ensembl"/>
        </authorList>
    </citation>
    <scope>IDENTIFICATION</scope>
</reference>
<dbReference type="CDD" id="cd14473">
    <property type="entry name" value="FERM_B-lobe"/>
    <property type="match status" value="1"/>
</dbReference>
<dbReference type="InterPro" id="IPR019748">
    <property type="entry name" value="FERM_central"/>
</dbReference>
<dbReference type="Pfam" id="PF08736">
    <property type="entry name" value="FA"/>
    <property type="match status" value="1"/>
</dbReference>
<dbReference type="PROSITE" id="PS50057">
    <property type="entry name" value="FERM_3"/>
    <property type="match status" value="1"/>
</dbReference>
<dbReference type="CDD" id="cd06706">
    <property type="entry name" value="PDZ_PTPN3-4-like"/>
    <property type="match status" value="1"/>
</dbReference>
<comment type="subcellular location">
    <subcellularLocation>
        <location evidence="1">Cytoplasm</location>
        <location evidence="1">Cytoskeleton</location>
    </subcellularLocation>
</comment>
<dbReference type="Pfam" id="PF00595">
    <property type="entry name" value="PDZ"/>
    <property type="match status" value="1"/>
</dbReference>
<dbReference type="GO" id="GO:0004725">
    <property type="term" value="F:protein tyrosine phosphatase activity"/>
    <property type="evidence" value="ECO:0007669"/>
    <property type="project" value="UniProtKB-EC"/>
</dbReference>
<dbReference type="AlphaFoldDB" id="A0A3Q3CVY9"/>
<evidence type="ECO:0000256" key="5">
    <source>
        <dbReference type="ARBA" id="ARBA00022801"/>
    </source>
</evidence>
<dbReference type="PANTHER" id="PTHR45706">
    <property type="entry name" value="TYROSINE-PROTEIN PHOSPHATASE"/>
    <property type="match status" value="1"/>
</dbReference>
<evidence type="ECO:0000259" key="10">
    <source>
        <dbReference type="PROSITE" id="PS50056"/>
    </source>
</evidence>
<name>A0A3Q3CVY9_HAPBU</name>
<keyword evidence="6" id="KW-0904">Protein phosphatase</keyword>
<dbReference type="SMART" id="SM01196">
    <property type="entry name" value="FERM_C"/>
    <property type="match status" value="1"/>
</dbReference>
<dbReference type="InterPro" id="IPR029071">
    <property type="entry name" value="Ubiquitin-like_domsf"/>
</dbReference>
<dbReference type="InterPro" id="IPR014847">
    <property type="entry name" value="FA"/>
</dbReference>
<evidence type="ECO:0000259" key="11">
    <source>
        <dbReference type="PROSITE" id="PS50057"/>
    </source>
</evidence>
<dbReference type="SUPFAM" id="SSF47031">
    <property type="entry name" value="Second domain of FERM"/>
    <property type="match status" value="1"/>
</dbReference>
<accession>A0A3Q3CVY9</accession>
<dbReference type="STRING" id="8153.ENSHBUP00000031978"/>
<proteinExistence type="inferred from homology"/>
<dbReference type="SUPFAM" id="SSF52799">
    <property type="entry name" value="(Phosphotyrosine protein) phosphatases II"/>
    <property type="match status" value="1"/>
</dbReference>
<dbReference type="Gene3D" id="3.10.20.90">
    <property type="entry name" value="Phosphatidylinositol 3-kinase Catalytic Subunit, Chain A, domain 1"/>
    <property type="match status" value="1"/>
</dbReference>
<feature type="domain" description="Tyrosine specific protein phosphatases" evidence="10">
    <location>
        <begin position="780"/>
        <end position="851"/>
    </location>
</feature>
<dbReference type="SUPFAM" id="SSF50156">
    <property type="entry name" value="PDZ domain-like"/>
    <property type="match status" value="1"/>
</dbReference>
<dbReference type="Pfam" id="PF09380">
    <property type="entry name" value="FERM_C"/>
    <property type="match status" value="1"/>
</dbReference>
<evidence type="ECO:0000256" key="6">
    <source>
        <dbReference type="ARBA" id="ARBA00022912"/>
    </source>
</evidence>
<dbReference type="InterPro" id="IPR011993">
    <property type="entry name" value="PH-like_dom_sf"/>
</dbReference>
<dbReference type="Pfam" id="PF00373">
    <property type="entry name" value="FERM_M"/>
    <property type="match status" value="1"/>
</dbReference>
<dbReference type="SUPFAM" id="SSF54236">
    <property type="entry name" value="Ubiquitin-like"/>
    <property type="match status" value="1"/>
</dbReference>
<dbReference type="InterPro" id="IPR035963">
    <property type="entry name" value="FERM_2"/>
</dbReference>
<dbReference type="Gene3D" id="2.30.29.30">
    <property type="entry name" value="Pleckstrin-homology domain (PH domain)/Phosphotyrosine-binding domain (PTB)"/>
    <property type="match status" value="2"/>
</dbReference>
<dbReference type="InterPro" id="IPR003595">
    <property type="entry name" value="Tyr_Pase_cat"/>
</dbReference>
<dbReference type="InterPro" id="IPR029021">
    <property type="entry name" value="Prot-tyrosine_phosphatase-like"/>
</dbReference>
<dbReference type="FunFam" id="3.90.190.10:FF:000023">
    <property type="entry name" value="Tyrosine-protein phosphatase non-receptor type"/>
    <property type="match status" value="1"/>
</dbReference>
<dbReference type="PROSITE" id="PS00661">
    <property type="entry name" value="FERM_2"/>
    <property type="match status" value="1"/>
</dbReference>
<comment type="similarity">
    <text evidence="2">Belongs to the protein-tyrosine phosphatase family. Non-receptor class subfamily.</text>
</comment>
<evidence type="ECO:0000313" key="13">
    <source>
        <dbReference type="Ensembl" id="ENSHBUP00000031978.1"/>
    </source>
</evidence>
<dbReference type="GO" id="GO:0005856">
    <property type="term" value="C:cytoskeleton"/>
    <property type="evidence" value="ECO:0007669"/>
    <property type="project" value="UniProtKB-SubCell"/>
</dbReference>
<dbReference type="SMART" id="SM00228">
    <property type="entry name" value="PDZ"/>
    <property type="match status" value="1"/>
</dbReference>
<evidence type="ECO:0000256" key="7">
    <source>
        <dbReference type="ARBA" id="ARBA00023212"/>
    </source>
</evidence>
<dbReference type="InterPro" id="IPR036034">
    <property type="entry name" value="PDZ_sf"/>
</dbReference>
<keyword evidence="7" id="KW-0206">Cytoskeleton</keyword>
<sequence>MSARFRLPAGRSYNVRATELERDRQHTQVVCNVLLLDNTVQAFKVNKSDNGQVLLDAVFKHLELTERDYFGLHLTDDSSDAPVRGSPHNLSFRVKFFFLTTRQAKNSSNHSVSELGDYSEAEHSPGYLSEYSFIPNPPQDFHKEVAKHHQQHSGLSPAESEFNYLNTARTLELYGVELHYARDQSNTEILLGVMSAGIVIYKNRLWMIGAGHELTPSSPRCTQTESRETLLGFNMVNYRACKNLWKACVEHHTFFRLERPIPPQKNFFAYYFTLGSKFRYCGRTEVQSVQYGKEKGIKDRVFARSPSKPLARKLVSGTDWESVSRNSLSDERLETQSLPTRSPPGTPNQNSLFVQEGTRLRPSSVGHLVDHVIHASPSLPVFSSNHKSASSTQANSISLDSTPSPDGVDGQPPALPPKQLSRKTLSQIIQAHSQQSLLDNHLNEMYDVPVNADKTTLNGVVPHDNLVLIKMRPDEHGRFGFNVKGGADQKMPIIVSRVAPGTSADLCVPRLNEGDQVVLINGRDISDHTHDQVVMFIKASCENHSGELILLVRPNAIYDVVEEKVDPEPDFQYIPEKSPQDPAQLDQHALRDSMVALKEGLGGGAILAQFDQLYRKRPGMTMLCAKLPQNVSKNRYRDISPYDATRVILKSTDDYINANYINMEIPASSLINRYIACQGPLPNTCPDFWQMTWEQGSSMVVMLTTQVERGRVKCHQYWPNPDNSATYGDFKITCHNEEGNSAFLVREMTLTHTPQKREITQIQYVAWPDHGVPDDSTDFLDFVALVRTKRAGQDQPMVVHCSAGIGRTGVLITMETALCLMECGQPVYPLEIVKTMRDQRAMMIQTPVRTQHRPLALRRCKL</sequence>